<dbReference type="Proteomes" id="UP000190341">
    <property type="component" value="Unassembled WGS sequence"/>
</dbReference>
<evidence type="ECO:0000313" key="4">
    <source>
        <dbReference type="Proteomes" id="UP000190341"/>
    </source>
</evidence>
<name>A0A1T5JZV8_9GAMM</name>
<organism evidence="3 4">
    <name type="scientific">Pseudoxanthomonas indica</name>
    <dbReference type="NCBI Taxonomy" id="428993"/>
    <lineage>
        <taxon>Bacteria</taxon>
        <taxon>Pseudomonadati</taxon>
        <taxon>Pseudomonadota</taxon>
        <taxon>Gammaproteobacteria</taxon>
        <taxon>Lysobacterales</taxon>
        <taxon>Lysobacteraceae</taxon>
        <taxon>Pseudoxanthomonas</taxon>
    </lineage>
</organism>
<feature type="chain" id="PRO_5013046831" evidence="2">
    <location>
        <begin position="20"/>
        <end position="108"/>
    </location>
</feature>
<sequence length="108" mass="11275">MLRATILVLLTCTCLPALAQNGRVMNGSSATACQEIADKAVEAAHASDATRGKAVVRNKYSLPTVTTHTVTPSAPTSRGGGDDGDATAPVLSRPRGPKWHSFLPGMFR</sequence>
<keyword evidence="4" id="KW-1185">Reference proteome</keyword>
<accession>A0A1T5JZV8</accession>
<gene>
    <name evidence="3" type="ORF">SAMN06296058_1222</name>
</gene>
<feature type="compositionally biased region" description="Polar residues" evidence="1">
    <location>
        <begin position="66"/>
        <end position="76"/>
    </location>
</feature>
<dbReference type="RefSeq" id="WP_079723540.1">
    <property type="nucleotide sequence ID" value="NZ_BMCL01000002.1"/>
</dbReference>
<evidence type="ECO:0000256" key="2">
    <source>
        <dbReference type="SAM" id="SignalP"/>
    </source>
</evidence>
<feature type="signal peptide" evidence="2">
    <location>
        <begin position="1"/>
        <end position="19"/>
    </location>
</feature>
<dbReference type="STRING" id="428993.SAMN06296058_1222"/>
<proteinExistence type="predicted"/>
<dbReference type="EMBL" id="FUZV01000001">
    <property type="protein sequence ID" value="SKC56820.1"/>
    <property type="molecule type" value="Genomic_DNA"/>
</dbReference>
<evidence type="ECO:0000313" key="3">
    <source>
        <dbReference type="EMBL" id="SKC56820.1"/>
    </source>
</evidence>
<feature type="region of interest" description="Disordered" evidence="1">
    <location>
        <begin position="66"/>
        <end position="108"/>
    </location>
</feature>
<dbReference type="AlphaFoldDB" id="A0A1T5JZV8"/>
<evidence type="ECO:0000256" key="1">
    <source>
        <dbReference type="SAM" id="MobiDB-lite"/>
    </source>
</evidence>
<dbReference type="OrthoDB" id="5988501at2"/>
<protein>
    <submittedName>
        <fullName evidence="3">Uncharacterized protein</fullName>
    </submittedName>
</protein>
<reference evidence="3 4" key="1">
    <citation type="submission" date="2017-02" db="EMBL/GenBank/DDBJ databases">
        <authorList>
            <person name="Peterson S.W."/>
        </authorList>
    </citation>
    <scope>NUCLEOTIDE SEQUENCE [LARGE SCALE GENOMIC DNA]</scope>
    <source>
        <strain evidence="3 4">P15</strain>
    </source>
</reference>
<keyword evidence="2" id="KW-0732">Signal</keyword>